<keyword evidence="5" id="KW-1185">Reference proteome</keyword>
<comment type="similarity">
    <text evidence="1">Belongs to the STXBP/unc-18/SEC1 family.</text>
</comment>
<keyword evidence="2" id="KW-0653">Protein transport</keyword>
<evidence type="ECO:0000313" key="5">
    <source>
        <dbReference type="Proteomes" id="UP001166674"/>
    </source>
</evidence>
<dbReference type="Pfam" id="PF00995">
    <property type="entry name" value="Sec1"/>
    <property type="match status" value="1"/>
</dbReference>
<dbReference type="AlphaFoldDB" id="A0AA41NHL4"/>
<comment type="caution">
    <text evidence="4">The sequence shown here is derived from an EMBL/GenBank/DDBJ whole genome shotgun (WGS) entry which is preliminary data.</text>
</comment>
<dbReference type="EMBL" id="JAATJV010440953">
    <property type="protein sequence ID" value="MBZ3890586.1"/>
    <property type="molecule type" value="Genomic_DNA"/>
</dbReference>
<organism evidence="4 5">
    <name type="scientific">Sciurus carolinensis</name>
    <name type="common">Eastern gray squirrel</name>
    <dbReference type="NCBI Taxonomy" id="30640"/>
    <lineage>
        <taxon>Eukaryota</taxon>
        <taxon>Metazoa</taxon>
        <taxon>Chordata</taxon>
        <taxon>Craniata</taxon>
        <taxon>Vertebrata</taxon>
        <taxon>Euteleostomi</taxon>
        <taxon>Mammalia</taxon>
        <taxon>Eutheria</taxon>
        <taxon>Euarchontoglires</taxon>
        <taxon>Glires</taxon>
        <taxon>Rodentia</taxon>
        <taxon>Sciuromorpha</taxon>
        <taxon>Sciuridae</taxon>
        <taxon>Sciurinae</taxon>
        <taxon>Sciurini</taxon>
        <taxon>Sciurus</taxon>
    </lineage>
</organism>
<evidence type="ECO:0000313" key="4">
    <source>
        <dbReference type="EMBL" id="MBZ3890586.1"/>
    </source>
</evidence>
<evidence type="ECO:0000256" key="2">
    <source>
        <dbReference type="ARBA" id="ARBA00022927"/>
    </source>
</evidence>
<dbReference type="SUPFAM" id="SSF56815">
    <property type="entry name" value="Sec1/munc18-like (SM) proteins"/>
    <property type="match status" value="1"/>
</dbReference>
<dbReference type="InterPro" id="IPR001619">
    <property type="entry name" value="Sec1-like"/>
</dbReference>
<name>A0AA41NHL4_SCICA</name>
<dbReference type="InterPro" id="IPR043127">
    <property type="entry name" value="Sec-1-like_dom3a"/>
</dbReference>
<dbReference type="Gene3D" id="3.90.830.10">
    <property type="entry name" value="Syntaxin Binding Protein 1, Chain A, domain 2"/>
    <property type="match status" value="1"/>
</dbReference>
<dbReference type="GO" id="GO:0016192">
    <property type="term" value="P:vesicle-mediated transport"/>
    <property type="evidence" value="ECO:0007669"/>
    <property type="project" value="InterPro"/>
</dbReference>
<dbReference type="GO" id="GO:0015031">
    <property type="term" value="P:protein transport"/>
    <property type="evidence" value="ECO:0007669"/>
    <property type="project" value="UniProtKB-KW"/>
</dbReference>
<dbReference type="PANTHER" id="PTHR11679">
    <property type="entry name" value="VESICLE PROTEIN SORTING-ASSOCIATED"/>
    <property type="match status" value="1"/>
</dbReference>
<evidence type="ECO:0000256" key="3">
    <source>
        <dbReference type="SAM" id="MobiDB-lite"/>
    </source>
</evidence>
<accession>A0AA41NHL4</accession>
<keyword evidence="2" id="KW-0813">Transport</keyword>
<dbReference type="Proteomes" id="UP001166674">
    <property type="component" value="Unassembled WGS sequence"/>
</dbReference>
<reference evidence="4" key="1">
    <citation type="submission" date="2020-03" db="EMBL/GenBank/DDBJ databases">
        <title>Studies in the Genomics of Life Span.</title>
        <authorList>
            <person name="Glass D."/>
        </authorList>
    </citation>
    <scope>NUCLEOTIDE SEQUENCE</scope>
    <source>
        <strain evidence="4">SUZIE</strain>
        <tissue evidence="4">Muscle</tissue>
    </source>
</reference>
<gene>
    <name evidence="4" type="ORF">SUZIE_208700</name>
</gene>
<feature type="region of interest" description="Disordered" evidence="3">
    <location>
        <begin position="33"/>
        <end position="53"/>
    </location>
</feature>
<evidence type="ECO:0000256" key="1">
    <source>
        <dbReference type="ARBA" id="ARBA00009884"/>
    </source>
</evidence>
<protein>
    <submittedName>
        <fullName evidence="4">Syntaxin-binding protein 2</fullName>
    </submittedName>
</protein>
<proteinExistence type="inferred from homology"/>
<sequence length="167" mass="19213">MASRKLWPSKLLRCVPLCRSTWRSATTKIQKTQPSWPMQSWPSLQADTPSLSEGSEKTYSQLLIVDRAADPVSPLQHELTFQAMAYDLLDIEQDTYRYETTGLSEAREKAMLLDEDNDLWVELRHMHIADVSKKVTELLKTFCESKSLTTDKANIKDLSHILKKMLQ</sequence>
<dbReference type="InterPro" id="IPR036045">
    <property type="entry name" value="Sec1-like_sf"/>
</dbReference>